<dbReference type="InterPro" id="IPR020845">
    <property type="entry name" value="AMP-binding_CS"/>
</dbReference>
<evidence type="ECO:0000256" key="2">
    <source>
        <dbReference type="ARBA" id="ARBA00006432"/>
    </source>
</evidence>
<comment type="subcellular location">
    <subcellularLocation>
        <location evidence="1">Peroxisome</location>
    </subcellularLocation>
</comment>
<dbReference type="GO" id="GO:0016405">
    <property type="term" value="F:CoA-ligase activity"/>
    <property type="evidence" value="ECO:0007669"/>
    <property type="project" value="TreeGrafter"/>
</dbReference>
<evidence type="ECO:0000259" key="5">
    <source>
        <dbReference type="Pfam" id="PF00501"/>
    </source>
</evidence>
<evidence type="ECO:0000256" key="1">
    <source>
        <dbReference type="ARBA" id="ARBA00004275"/>
    </source>
</evidence>
<organism evidence="7 8">
    <name type="scientific">Photinus pyralis</name>
    <name type="common">Common eastern firefly</name>
    <name type="synonym">Lampyris pyralis</name>
    <dbReference type="NCBI Taxonomy" id="7054"/>
    <lineage>
        <taxon>Eukaryota</taxon>
        <taxon>Metazoa</taxon>
        <taxon>Ecdysozoa</taxon>
        <taxon>Arthropoda</taxon>
        <taxon>Hexapoda</taxon>
        <taxon>Insecta</taxon>
        <taxon>Pterygota</taxon>
        <taxon>Neoptera</taxon>
        <taxon>Endopterygota</taxon>
        <taxon>Coleoptera</taxon>
        <taxon>Polyphaga</taxon>
        <taxon>Elateriformia</taxon>
        <taxon>Elateroidea</taxon>
        <taxon>Lampyridae</taxon>
        <taxon>Lampyrinae</taxon>
        <taxon>Photinus</taxon>
    </lineage>
</organism>
<name>A0A5N4A4S4_PHOPY</name>
<dbReference type="Proteomes" id="UP000327044">
    <property type="component" value="Unassembled WGS sequence"/>
</dbReference>
<dbReference type="EMBL" id="VVIM01000010">
    <property type="protein sequence ID" value="KAB0792323.1"/>
    <property type="molecule type" value="Genomic_DNA"/>
</dbReference>
<evidence type="ECO:0000256" key="3">
    <source>
        <dbReference type="ARBA" id="ARBA00022598"/>
    </source>
</evidence>
<dbReference type="GO" id="GO:0005777">
    <property type="term" value="C:peroxisome"/>
    <property type="evidence" value="ECO:0007669"/>
    <property type="project" value="UniProtKB-SubCell"/>
</dbReference>
<sequence>MASTERINLELDSNVIRGETPSFVLEPKGLGYALFECMSRNRHLIAQIDPISGVKDTYEHLLGRCVGAALKMRSIGIRPKDVITTCTLNHLNSCVPVIAAIFLGAIPACLDPRLGRSEMTHHIKLAKPKIAFVDQGSIELVEETCAEAGVDVQIVTFAESDRYTEFGEFVTERDDEFHPYEVGDGRETASILFSSGTTGLPKGICLSHQSLLGQGNLLISRGICFQTTLTYSTYHWLSATFALVSAVLTGGCRVVTSLFTPRTFWTILERYSITNVLFTPVHAMELLRNGRPEAVNTSQLRDVIIGGDILSSHPLEELRAMFPGTNCNLSYGQTELSGLIVNFNRLDRREMALMRSKPGSSGLLVPGFSCKIVEPSTGATLGPNQTGELCFKGDFVMNGYYNSDSSDRWDADGWLRTGDLGYYDEDFCFFIVDRIKETFKVKSFHISPSFIEGVLLTHPAISLAAVVGLPDEENGNAPLAVVCLKEGSHAVGEEDVVKYVAERMHDKYALRGGVKFVDTLPLTTTGKIKKYHLRELIISGKL</sequence>
<dbReference type="SUPFAM" id="SSF56801">
    <property type="entry name" value="Acetyl-CoA synthetase-like"/>
    <property type="match status" value="1"/>
</dbReference>
<evidence type="ECO:0000259" key="6">
    <source>
        <dbReference type="Pfam" id="PF13193"/>
    </source>
</evidence>
<feature type="domain" description="AMP-binding enzyme C-terminal" evidence="6">
    <location>
        <begin position="451"/>
        <end position="527"/>
    </location>
</feature>
<dbReference type="InParanoid" id="A0A5N4A4S4"/>
<evidence type="ECO:0000313" key="7">
    <source>
        <dbReference type="EMBL" id="KAB0792323.1"/>
    </source>
</evidence>
<dbReference type="PANTHER" id="PTHR24096:SF149">
    <property type="entry name" value="AMP-BINDING DOMAIN-CONTAINING PROTEIN-RELATED"/>
    <property type="match status" value="1"/>
</dbReference>
<dbReference type="PROSITE" id="PS00455">
    <property type="entry name" value="AMP_BINDING"/>
    <property type="match status" value="1"/>
</dbReference>
<dbReference type="Gene3D" id="3.40.50.12780">
    <property type="entry name" value="N-terminal domain of ligase-like"/>
    <property type="match status" value="1"/>
</dbReference>
<dbReference type="InterPro" id="IPR000873">
    <property type="entry name" value="AMP-dep_synth/lig_dom"/>
</dbReference>
<dbReference type="InterPro" id="IPR025110">
    <property type="entry name" value="AMP-bd_C"/>
</dbReference>
<keyword evidence="4" id="KW-0576">Peroxisome</keyword>
<comment type="similarity">
    <text evidence="2">Belongs to the ATP-dependent AMP-binding enzyme family.</text>
</comment>
<gene>
    <name evidence="7" type="ORF">PPYR_14282</name>
</gene>
<proteinExistence type="inferred from homology"/>
<dbReference type="PANTHER" id="PTHR24096">
    <property type="entry name" value="LONG-CHAIN-FATTY-ACID--COA LIGASE"/>
    <property type="match status" value="1"/>
</dbReference>
<dbReference type="Pfam" id="PF00501">
    <property type="entry name" value="AMP-binding"/>
    <property type="match status" value="1"/>
</dbReference>
<comment type="caution">
    <text evidence="7">The sequence shown here is derived from an EMBL/GenBank/DDBJ whole genome shotgun (WGS) entry which is preliminary data.</text>
</comment>
<evidence type="ECO:0008006" key="9">
    <source>
        <dbReference type="Google" id="ProtNLM"/>
    </source>
</evidence>
<dbReference type="Gene3D" id="3.30.300.30">
    <property type="match status" value="1"/>
</dbReference>
<feature type="domain" description="AMP-dependent synthetase/ligase" evidence="5">
    <location>
        <begin position="53"/>
        <end position="401"/>
    </location>
</feature>
<keyword evidence="8" id="KW-1185">Reference proteome</keyword>
<keyword evidence="3" id="KW-0436">Ligase</keyword>
<dbReference type="OrthoDB" id="10253869at2759"/>
<dbReference type="InterPro" id="IPR042099">
    <property type="entry name" value="ANL_N_sf"/>
</dbReference>
<dbReference type="AlphaFoldDB" id="A0A5N4A4S4"/>
<evidence type="ECO:0000313" key="8">
    <source>
        <dbReference type="Proteomes" id="UP000327044"/>
    </source>
</evidence>
<evidence type="ECO:0000256" key="4">
    <source>
        <dbReference type="ARBA" id="ARBA00023140"/>
    </source>
</evidence>
<dbReference type="InterPro" id="IPR045851">
    <property type="entry name" value="AMP-bd_C_sf"/>
</dbReference>
<protein>
    <recommendedName>
        <fullName evidence="9">Luciferin 4-monooxygenase</fullName>
    </recommendedName>
</protein>
<accession>A0A5N4A4S4</accession>
<dbReference type="Pfam" id="PF13193">
    <property type="entry name" value="AMP-binding_C"/>
    <property type="match status" value="1"/>
</dbReference>
<reference evidence="7 8" key="1">
    <citation type="journal article" date="2018" name="Elife">
        <title>Firefly genomes illuminate parallel origins of bioluminescence in beetles.</title>
        <authorList>
            <person name="Fallon T.R."/>
            <person name="Lower S.E."/>
            <person name="Chang C.H."/>
            <person name="Bessho-Uehara M."/>
            <person name="Martin G.J."/>
            <person name="Bewick A.J."/>
            <person name="Behringer M."/>
            <person name="Debat H.J."/>
            <person name="Wong I."/>
            <person name="Day J.C."/>
            <person name="Suvorov A."/>
            <person name="Silva C.J."/>
            <person name="Stanger-Hall K.F."/>
            <person name="Hall D.W."/>
            <person name="Schmitz R.J."/>
            <person name="Nelson D.R."/>
            <person name="Lewis S.M."/>
            <person name="Shigenobu S."/>
            <person name="Bybee S.M."/>
            <person name="Larracuente A.M."/>
            <person name="Oba Y."/>
            <person name="Weng J.K."/>
        </authorList>
    </citation>
    <scope>NUCLEOTIDE SEQUENCE [LARGE SCALE GENOMIC DNA]</scope>
    <source>
        <strain evidence="7">1611_PpyrPB1</strain>
        <tissue evidence="7">Whole body</tissue>
    </source>
</reference>